<evidence type="ECO:0000313" key="4">
    <source>
        <dbReference type="Proteomes" id="UP001151752"/>
    </source>
</evidence>
<organism evidence="3 4">
    <name type="scientific">Salix koriyanagi</name>
    <dbReference type="NCBI Taxonomy" id="2511006"/>
    <lineage>
        <taxon>Eukaryota</taxon>
        <taxon>Viridiplantae</taxon>
        <taxon>Streptophyta</taxon>
        <taxon>Embryophyta</taxon>
        <taxon>Tracheophyta</taxon>
        <taxon>Spermatophyta</taxon>
        <taxon>Magnoliopsida</taxon>
        <taxon>eudicotyledons</taxon>
        <taxon>Gunneridae</taxon>
        <taxon>Pentapetalae</taxon>
        <taxon>rosids</taxon>
        <taxon>fabids</taxon>
        <taxon>Malpighiales</taxon>
        <taxon>Salicaceae</taxon>
        <taxon>Saliceae</taxon>
        <taxon>Salix</taxon>
    </lineage>
</organism>
<reference evidence="3" key="1">
    <citation type="submission" date="2022-11" db="EMBL/GenBank/DDBJ databases">
        <authorList>
            <person name="Hyden B.L."/>
            <person name="Feng K."/>
            <person name="Yates T."/>
            <person name="Jawdy S."/>
            <person name="Smart L.B."/>
            <person name="Muchero W."/>
        </authorList>
    </citation>
    <scope>NUCLEOTIDE SEQUENCE</scope>
    <source>
        <tissue evidence="3">Shoot tip</tissue>
    </source>
</reference>
<dbReference type="Proteomes" id="UP001151752">
    <property type="component" value="Chromosome 14"/>
</dbReference>
<gene>
    <name evidence="3" type="ORF">OIU74_007255</name>
</gene>
<evidence type="ECO:0000259" key="2">
    <source>
        <dbReference type="Pfam" id="PF13962"/>
    </source>
</evidence>
<dbReference type="EMBL" id="JAPFFM010000013">
    <property type="protein sequence ID" value="KAJ6722620.1"/>
    <property type="molecule type" value="Genomic_DNA"/>
</dbReference>
<feature type="domain" description="PGG" evidence="2">
    <location>
        <begin position="22"/>
        <end position="57"/>
    </location>
</feature>
<keyword evidence="1" id="KW-1133">Transmembrane helix</keyword>
<evidence type="ECO:0000256" key="1">
    <source>
        <dbReference type="SAM" id="Phobius"/>
    </source>
</evidence>
<comment type="caution">
    <text evidence="3">The sequence shown here is derived from an EMBL/GenBank/DDBJ whole genome shotgun (WGS) entry which is preliminary data.</text>
</comment>
<dbReference type="AlphaFoldDB" id="A0A9Q0U3C2"/>
<dbReference type="InterPro" id="IPR026961">
    <property type="entry name" value="PGG_dom"/>
</dbReference>
<feature type="transmembrane region" description="Helical" evidence="1">
    <location>
        <begin position="92"/>
        <end position="113"/>
    </location>
</feature>
<feature type="transmembrane region" description="Helical" evidence="1">
    <location>
        <begin position="27"/>
        <end position="45"/>
    </location>
</feature>
<keyword evidence="1" id="KW-0812">Transmembrane</keyword>
<sequence length="120" mass="13240">MINPLKYIISPTSPPWKTETTGDIRNVMLVGAALIATVTFQAGIAPPGGVWQSDDAEKDTKLDMLFIPIRESLSCSGIYCITPDELVSFRRLFVLVPAPIVIRFVIWVVAFAARRTSTML</sequence>
<name>A0A9Q0U3C2_9ROSI</name>
<keyword evidence="4" id="KW-1185">Reference proteome</keyword>
<evidence type="ECO:0000313" key="3">
    <source>
        <dbReference type="EMBL" id="KAJ6722620.1"/>
    </source>
</evidence>
<keyword evidence="1" id="KW-0472">Membrane</keyword>
<protein>
    <recommendedName>
        <fullName evidence="2">PGG domain-containing protein</fullName>
    </recommendedName>
</protein>
<dbReference type="Pfam" id="PF13962">
    <property type="entry name" value="PGG"/>
    <property type="match status" value="1"/>
</dbReference>
<accession>A0A9Q0U3C2</accession>
<reference evidence="3" key="2">
    <citation type="journal article" date="2023" name="Int. J. Mol. Sci.">
        <title>De Novo Assembly and Annotation of 11 Diverse Shrub Willow (Salix) Genomes Reveals Novel Gene Organization in Sex-Linked Regions.</title>
        <authorList>
            <person name="Hyden B."/>
            <person name="Feng K."/>
            <person name="Yates T.B."/>
            <person name="Jawdy S."/>
            <person name="Cereghino C."/>
            <person name="Smart L.B."/>
            <person name="Muchero W."/>
        </authorList>
    </citation>
    <scope>NUCLEOTIDE SEQUENCE</scope>
    <source>
        <tissue evidence="3">Shoot tip</tissue>
    </source>
</reference>
<proteinExistence type="predicted"/>